<keyword evidence="2" id="KW-1185">Reference proteome</keyword>
<evidence type="ECO:0000313" key="2">
    <source>
        <dbReference type="Proteomes" id="UP000683575"/>
    </source>
</evidence>
<dbReference type="KEGG" id="nps:KRR39_02405"/>
<dbReference type="AlphaFoldDB" id="A0A975T2V2"/>
<reference evidence="1" key="1">
    <citation type="submission" date="2021-06" db="EMBL/GenBank/DDBJ databases">
        <title>Complete genome sequence of Nocardioides sp. G188.</title>
        <authorList>
            <person name="Im W.-T."/>
        </authorList>
    </citation>
    <scope>NUCLEOTIDE SEQUENCE</scope>
    <source>
        <strain evidence="1">G188</strain>
    </source>
</reference>
<organism evidence="1 2">
    <name type="scientific">Nocardioides panacis</name>
    <dbReference type="NCBI Taxonomy" id="2849501"/>
    <lineage>
        <taxon>Bacteria</taxon>
        <taxon>Bacillati</taxon>
        <taxon>Actinomycetota</taxon>
        <taxon>Actinomycetes</taxon>
        <taxon>Propionibacteriales</taxon>
        <taxon>Nocardioidaceae</taxon>
        <taxon>Nocardioides</taxon>
    </lineage>
</organism>
<evidence type="ECO:0000313" key="1">
    <source>
        <dbReference type="EMBL" id="QWZ10392.1"/>
    </source>
</evidence>
<name>A0A975T2V2_9ACTN</name>
<dbReference type="Proteomes" id="UP000683575">
    <property type="component" value="Chromosome"/>
</dbReference>
<sequence>MRDDGGTGQDLVDTLLRWQQSGGVWRVLARHPTTVTVALLRCDAGEEVDRISSGDAAWMAFLADRDSGAD</sequence>
<gene>
    <name evidence="1" type="ORF">KRR39_02405</name>
</gene>
<dbReference type="EMBL" id="CP077062">
    <property type="protein sequence ID" value="QWZ10392.1"/>
    <property type="molecule type" value="Genomic_DNA"/>
</dbReference>
<accession>A0A975T2V2</accession>
<protein>
    <submittedName>
        <fullName evidence="1">Uncharacterized protein</fullName>
    </submittedName>
</protein>
<proteinExistence type="predicted"/>